<feature type="compositionally biased region" description="Low complexity" evidence="10">
    <location>
        <begin position="234"/>
        <end position="254"/>
    </location>
</feature>
<evidence type="ECO:0000256" key="6">
    <source>
        <dbReference type="ARBA" id="ARBA00023315"/>
    </source>
</evidence>
<protein>
    <recommendedName>
        <fullName evidence="9">Dihydrolipoamide acetyltransferase component of pyruvate dehydrogenase complex</fullName>
        <ecNumber evidence="9">2.3.1.-</ecNumber>
    </recommendedName>
</protein>
<dbReference type="PROSITE" id="PS00189">
    <property type="entry name" value="LIPOYL"/>
    <property type="match status" value="2"/>
</dbReference>
<evidence type="ECO:0000256" key="1">
    <source>
        <dbReference type="ARBA" id="ARBA00001938"/>
    </source>
</evidence>
<dbReference type="InterPro" id="IPR050743">
    <property type="entry name" value="2-oxoacid_DH_E2_comp"/>
</dbReference>
<feature type="compositionally biased region" description="Low complexity" evidence="10">
    <location>
        <begin position="362"/>
        <end position="397"/>
    </location>
</feature>
<dbReference type="SUPFAM" id="SSF51230">
    <property type="entry name" value="Single hybrid motif"/>
    <property type="match status" value="2"/>
</dbReference>
<feature type="compositionally biased region" description="Low complexity" evidence="10">
    <location>
        <begin position="127"/>
        <end position="154"/>
    </location>
</feature>
<dbReference type="CDD" id="cd06849">
    <property type="entry name" value="lipoyl_domain"/>
    <property type="match status" value="2"/>
</dbReference>
<dbReference type="GO" id="GO:0004742">
    <property type="term" value="F:dihydrolipoyllysine-residue acetyltransferase activity"/>
    <property type="evidence" value="ECO:0007669"/>
    <property type="project" value="UniProtKB-EC"/>
</dbReference>
<evidence type="ECO:0000256" key="9">
    <source>
        <dbReference type="RuleBase" id="RU003423"/>
    </source>
</evidence>
<dbReference type="GO" id="GO:0031405">
    <property type="term" value="F:lipoic acid binding"/>
    <property type="evidence" value="ECO:0007669"/>
    <property type="project" value="TreeGrafter"/>
</dbReference>
<comment type="cofactor">
    <cofactor evidence="1 9">
        <name>(R)-lipoate</name>
        <dbReference type="ChEBI" id="CHEBI:83088"/>
    </cofactor>
</comment>
<feature type="domain" description="Lipoyl-binding" evidence="11">
    <location>
        <begin position="152"/>
        <end position="227"/>
    </location>
</feature>
<dbReference type="InterPro" id="IPR023213">
    <property type="entry name" value="CAT-like_dom_sf"/>
</dbReference>
<reference evidence="13 14" key="1">
    <citation type="submission" date="2018-09" db="EMBL/GenBank/DDBJ databases">
        <authorList>
            <person name="Zhu H."/>
        </authorList>
    </citation>
    <scope>NUCLEOTIDE SEQUENCE [LARGE SCALE GENOMIC DNA]</scope>
    <source>
        <strain evidence="13 14">K2S05-167</strain>
    </source>
</reference>
<dbReference type="FunFam" id="3.30.559.10:FF:000004">
    <property type="entry name" value="Acetyltransferase component of pyruvate dehydrogenase complex"/>
    <property type="match status" value="1"/>
</dbReference>
<dbReference type="InterPro" id="IPR011053">
    <property type="entry name" value="Single_hybrid_motif"/>
</dbReference>
<feature type="region of interest" description="Disordered" evidence="10">
    <location>
        <begin position="127"/>
        <end position="161"/>
    </location>
</feature>
<dbReference type="OrthoDB" id="9805770at2"/>
<evidence type="ECO:0000313" key="13">
    <source>
        <dbReference type="EMBL" id="RJF71804.1"/>
    </source>
</evidence>
<sequence length="637" mass="65164">MATELKLPDVGDNIEKGTVVAVLIDVGDTVSEGQPIIELETDKAVVEVPATASGTVQSVNVQVGDSLPIGGVIATLGGEGAADAAQAASPSDSPSGGGGDQAANVENTPQYPDAAQANQVAAAQVASQAQQAGQTEQSQATPAAPAAASSGSQTVNLPDVGDNIEKGTVVAILVDRGDTVAEGQPIIELETDKAVVEVPSSASGTVDSVNVQVGDSVKIGAPLLTLTGSAGGVAPSAEAAAPAQGGGNQAANVESTPVSPAPENANSGTANRVAQAQQAAQQEQTKAEQAAPAGQAPGTPQVQAAAPRQAGTQNPQTFDGRTIVPAAPSVRRLAREMQVDIHAVHGTGIAGRISEEDVRRTAGTPSVAPAAQAAAPQAAPAAAGVPQAASPAPQAAPLPDFSKWGQVTREDMSGIRKATVRSMTQAWTTIPMVTQFDKADITVMEETRKRFSARVEKAGGKLTMTHIIMKVIAGALHRFPKFGASLDVAAEQVVFKDYVNIGVAVDTPVGLLVPVVKNADKKSITELVLELSELAGRARERKLKPDEMQGATFTISNLGGIGGHAFTPIVNSPEVAILGVSRGGLEPVWNKEKGEFEPRNMLPLSLTYDHRLIDGADAARFLRSVCESLEDPFLISL</sequence>
<feature type="compositionally biased region" description="Low complexity" evidence="10">
    <location>
        <begin position="274"/>
        <end position="307"/>
    </location>
</feature>
<dbReference type="PROSITE" id="PS51826">
    <property type="entry name" value="PSBD"/>
    <property type="match status" value="1"/>
</dbReference>
<dbReference type="Pfam" id="PF02817">
    <property type="entry name" value="E3_binding"/>
    <property type="match status" value="1"/>
</dbReference>
<evidence type="ECO:0000313" key="14">
    <source>
        <dbReference type="Proteomes" id="UP000286287"/>
    </source>
</evidence>
<dbReference type="Pfam" id="PF00198">
    <property type="entry name" value="2-oxoacid_dh"/>
    <property type="match status" value="1"/>
</dbReference>
<comment type="subunit">
    <text evidence="3">Forms a 24-polypeptide structural core with octahedral symmetry.</text>
</comment>
<evidence type="ECO:0000256" key="4">
    <source>
        <dbReference type="ARBA" id="ARBA00022679"/>
    </source>
</evidence>
<dbReference type="InterPro" id="IPR004167">
    <property type="entry name" value="PSBD"/>
</dbReference>
<dbReference type="RefSeq" id="WP_119763333.1">
    <property type="nucleotide sequence ID" value="NZ_QYUJ01000014.1"/>
</dbReference>
<feature type="compositionally biased region" description="Low complexity" evidence="10">
    <location>
        <begin position="83"/>
        <end position="94"/>
    </location>
</feature>
<dbReference type="InterPro" id="IPR003016">
    <property type="entry name" value="2-oxoA_DH_lipoyl-BS"/>
</dbReference>
<feature type="compositionally biased region" description="Polar residues" evidence="10">
    <location>
        <begin position="310"/>
        <end position="319"/>
    </location>
</feature>
<feature type="region of interest" description="Disordered" evidence="10">
    <location>
        <begin position="83"/>
        <end position="107"/>
    </location>
</feature>
<dbReference type="AlphaFoldDB" id="A0A418V6S0"/>
<dbReference type="PANTHER" id="PTHR43178:SF2">
    <property type="entry name" value="DIHYDROLIPOYLLYSINE-RESIDUE ACETYLTRANSFERASE COMPONENT OF PYRUVATE DEHYDROGENASE COMPLEX"/>
    <property type="match status" value="1"/>
</dbReference>
<proteinExistence type="inferred from homology"/>
<evidence type="ECO:0000256" key="10">
    <source>
        <dbReference type="SAM" id="MobiDB-lite"/>
    </source>
</evidence>
<evidence type="ECO:0000256" key="3">
    <source>
        <dbReference type="ARBA" id="ARBA00011484"/>
    </source>
</evidence>
<comment type="caution">
    <text evidence="13">The sequence shown here is derived from an EMBL/GenBank/DDBJ whole genome shotgun (WGS) entry which is preliminary data.</text>
</comment>
<comment type="similarity">
    <text evidence="2 9">Belongs to the 2-oxoacid dehydrogenase family.</text>
</comment>
<evidence type="ECO:0000256" key="5">
    <source>
        <dbReference type="ARBA" id="ARBA00022823"/>
    </source>
</evidence>
<dbReference type="SUPFAM" id="SSF47005">
    <property type="entry name" value="Peripheral subunit-binding domain of 2-oxo acid dehydrogenase complex"/>
    <property type="match status" value="1"/>
</dbReference>
<dbReference type="Gene3D" id="3.30.559.10">
    <property type="entry name" value="Chloramphenicol acetyltransferase-like domain"/>
    <property type="match status" value="1"/>
</dbReference>
<gene>
    <name evidence="13" type="ORF">D3875_09755</name>
</gene>
<dbReference type="InterPro" id="IPR000089">
    <property type="entry name" value="Biotin_lipoyl"/>
</dbReference>
<feature type="region of interest" description="Disordered" evidence="10">
    <location>
        <begin position="352"/>
        <end position="403"/>
    </location>
</feature>
<keyword evidence="5 9" id="KW-0450">Lipoyl</keyword>
<dbReference type="SUPFAM" id="SSF52777">
    <property type="entry name" value="CoA-dependent acyltransferases"/>
    <property type="match status" value="1"/>
</dbReference>
<organism evidence="13 14">
    <name type="scientific">Deinococcus cavernae</name>
    <dbReference type="NCBI Taxonomy" id="2320857"/>
    <lineage>
        <taxon>Bacteria</taxon>
        <taxon>Thermotogati</taxon>
        <taxon>Deinococcota</taxon>
        <taxon>Deinococci</taxon>
        <taxon>Deinococcales</taxon>
        <taxon>Deinococcaceae</taxon>
        <taxon>Deinococcus</taxon>
    </lineage>
</organism>
<name>A0A418V6S0_9DEIO</name>
<dbReference type="InterPro" id="IPR001078">
    <property type="entry name" value="2-oxoacid_DH_actylTfrase"/>
</dbReference>
<dbReference type="EC" id="2.3.1.-" evidence="9"/>
<keyword evidence="6 9" id="KW-0012">Acyltransferase</keyword>
<evidence type="ECO:0000256" key="2">
    <source>
        <dbReference type="ARBA" id="ARBA00007317"/>
    </source>
</evidence>
<comment type="catalytic activity">
    <reaction evidence="8">
        <text>N(6)-[(R)-dihydrolipoyl]-L-lysyl-[protein] + acetyl-CoA = N(6)-[(R)-S(8)-acetyldihydrolipoyl]-L-lysyl-[protein] + CoA</text>
        <dbReference type="Rhea" id="RHEA:17017"/>
        <dbReference type="Rhea" id="RHEA-COMP:10475"/>
        <dbReference type="Rhea" id="RHEA-COMP:10478"/>
        <dbReference type="ChEBI" id="CHEBI:57287"/>
        <dbReference type="ChEBI" id="CHEBI:57288"/>
        <dbReference type="ChEBI" id="CHEBI:83100"/>
        <dbReference type="ChEBI" id="CHEBI:83111"/>
        <dbReference type="EC" id="2.3.1.12"/>
    </reaction>
</comment>
<dbReference type="EMBL" id="QYUJ01000014">
    <property type="protein sequence ID" value="RJF71804.1"/>
    <property type="molecule type" value="Genomic_DNA"/>
</dbReference>
<evidence type="ECO:0000256" key="7">
    <source>
        <dbReference type="ARBA" id="ARBA00025211"/>
    </source>
</evidence>
<comment type="function">
    <text evidence="7">The pyruvate dehydrogenase complex catalyzes the overall conversion of pyruvate to acetyl-CoA and CO(2). It contains multiple copies of three enzymatic components: pyruvate dehydrogenase (E1), dihydrolipoamide acetyltransferase (E2) and lipoamide dehydrogenase (E3).</text>
</comment>
<evidence type="ECO:0000256" key="8">
    <source>
        <dbReference type="ARBA" id="ARBA00048370"/>
    </source>
</evidence>
<dbReference type="Pfam" id="PF00364">
    <property type="entry name" value="Biotin_lipoyl"/>
    <property type="match status" value="2"/>
</dbReference>
<feature type="domain" description="Peripheral subunit-binding (PSBD)" evidence="12">
    <location>
        <begin position="325"/>
        <end position="362"/>
    </location>
</feature>
<evidence type="ECO:0000259" key="11">
    <source>
        <dbReference type="PROSITE" id="PS50968"/>
    </source>
</evidence>
<dbReference type="GO" id="GO:0005737">
    <property type="term" value="C:cytoplasm"/>
    <property type="evidence" value="ECO:0007669"/>
    <property type="project" value="TreeGrafter"/>
</dbReference>
<dbReference type="PROSITE" id="PS50968">
    <property type="entry name" value="BIOTINYL_LIPOYL"/>
    <property type="match status" value="2"/>
</dbReference>
<dbReference type="Gene3D" id="2.40.50.100">
    <property type="match status" value="2"/>
</dbReference>
<dbReference type="PANTHER" id="PTHR43178">
    <property type="entry name" value="DIHYDROLIPOAMIDE ACETYLTRANSFERASE COMPONENT OF PYRUVATE DEHYDROGENASE COMPLEX"/>
    <property type="match status" value="1"/>
</dbReference>
<feature type="domain" description="Lipoyl-binding" evidence="11">
    <location>
        <begin position="2"/>
        <end position="77"/>
    </location>
</feature>
<feature type="region of interest" description="Disordered" evidence="10">
    <location>
        <begin position="234"/>
        <end position="323"/>
    </location>
</feature>
<keyword evidence="4 9" id="KW-0808">Transferase</keyword>
<dbReference type="Gene3D" id="4.10.320.10">
    <property type="entry name" value="E3-binding domain"/>
    <property type="match status" value="1"/>
</dbReference>
<dbReference type="GO" id="GO:0006086">
    <property type="term" value="P:pyruvate decarboxylation to acetyl-CoA"/>
    <property type="evidence" value="ECO:0007669"/>
    <property type="project" value="TreeGrafter"/>
</dbReference>
<dbReference type="Proteomes" id="UP000286287">
    <property type="component" value="Unassembled WGS sequence"/>
</dbReference>
<dbReference type="InterPro" id="IPR036625">
    <property type="entry name" value="E3-bd_dom_sf"/>
</dbReference>
<evidence type="ECO:0000259" key="12">
    <source>
        <dbReference type="PROSITE" id="PS51826"/>
    </source>
</evidence>
<keyword evidence="14" id="KW-1185">Reference proteome</keyword>
<accession>A0A418V6S0</accession>